<accession>A0A6J4UWK4</accession>
<dbReference type="Gene3D" id="3.30.360.10">
    <property type="entry name" value="Dihydrodipicolinate Reductase, domain 2"/>
    <property type="match status" value="1"/>
</dbReference>
<organism evidence="4">
    <name type="scientific">uncultured Thermomicrobiales bacterium</name>
    <dbReference type="NCBI Taxonomy" id="1645740"/>
    <lineage>
        <taxon>Bacteria</taxon>
        <taxon>Pseudomonadati</taxon>
        <taxon>Thermomicrobiota</taxon>
        <taxon>Thermomicrobia</taxon>
        <taxon>Thermomicrobiales</taxon>
        <taxon>environmental samples</taxon>
    </lineage>
</organism>
<dbReference type="EC" id="1.1.1.18" evidence="4"/>
<dbReference type="Pfam" id="PF22725">
    <property type="entry name" value="GFO_IDH_MocA_C3"/>
    <property type="match status" value="1"/>
</dbReference>
<dbReference type="AlphaFoldDB" id="A0A6J4UWK4"/>
<dbReference type="Gene3D" id="3.40.50.720">
    <property type="entry name" value="NAD(P)-binding Rossmann-like Domain"/>
    <property type="match status" value="1"/>
</dbReference>
<name>A0A6J4UWK4_9BACT</name>
<dbReference type="SUPFAM" id="SSF55347">
    <property type="entry name" value="Glyceraldehyde-3-phosphate dehydrogenase-like, C-terminal domain"/>
    <property type="match status" value="1"/>
</dbReference>
<proteinExistence type="predicted"/>
<evidence type="ECO:0000313" key="4">
    <source>
        <dbReference type="EMBL" id="CAA9562496.1"/>
    </source>
</evidence>
<sequence length="370" mass="39429">MRAEVRGRLRQVARMVRSRRPLARRRGGTMGTQDSGAPRQLALIGGAHIHTPNFIKRLAARDDLRVTAVWDHDPGRAQGCARELGATVRELGAIWADPAIVGAIVCAETDRHADLVEAAAAAGKHLFVEKPLGLDGTDAARMAEAIERAGVIFQTGYFMRGGAINRFLREQIARGSFGQLTRLRIVNCHNGALRGLFDTEWRWLADPAQAGFGGFGDLGTHALDLLLWFLDGVATPERVTAQIGTATGRYGDCDEYGEGLLAFSGGLTGSIAAGWVDNASRVTLEISGTTGYASVQNGELRFLSAVVAGADGSRPWTALPEDLPHAFDLYLDAVAGGTVSPLVTAREAAGRSAVMAALYDGARQGRWVTL</sequence>
<dbReference type="GO" id="GO:0050112">
    <property type="term" value="F:inositol 2-dehydrogenase (NAD+) activity"/>
    <property type="evidence" value="ECO:0007669"/>
    <property type="project" value="UniProtKB-EC"/>
</dbReference>
<dbReference type="InterPro" id="IPR055170">
    <property type="entry name" value="GFO_IDH_MocA-like_dom"/>
</dbReference>
<dbReference type="GO" id="GO:0000166">
    <property type="term" value="F:nucleotide binding"/>
    <property type="evidence" value="ECO:0007669"/>
    <property type="project" value="InterPro"/>
</dbReference>
<dbReference type="InterPro" id="IPR000683">
    <property type="entry name" value="Gfo/Idh/MocA-like_OxRdtase_N"/>
</dbReference>
<dbReference type="InterPro" id="IPR050463">
    <property type="entry name" value="Gfo/Idh/MocA_oxidrdct_glycsds"/>
</dbReference>
<keyword evidence="1 4" id="KW-0560">Oxidoreductase</keyword>
<protein>
    <submittedName>
        <fullName evidence="4">Myo-inositol 2-dehydrogenase</fullName>
        <ecNumber evidence="4">1.1.1.18</ecNumber>
    </submittedName>
</protein>
<dbReference type="InterPro" id="IPR036291">
    <property type="entry name" value="NAD(P)-bd_dom_sf"/>
</dbReference>
<dbReference type="PANTHER" id="PTHR43818">
    <property type="entry name" value="BCDNA.GH03377"/>
    <property type="match status" value="1"/>
</dbReference>
<evidence type="ECO:0000259" key="2">
    <source>
        <dbReference type="Pfam" id="PF01408"/>
    </source>
</evidence>
<feature type="domain" description="GFO/IDH/MocA-like oxidoreductase" evidence="3">
    <location>
        <begin position="167"/>
        <end position="293"/>
    </location>
</feature>
<gene>
    <name evidence="4" type="ORF">AVDCRST_MAG88-1613</name>
</gene>
<evidence type="ECO:0000259" key="3">
    <source>
        <dbReference type="Pfam" id="PF22725"/>
    </source>
</evidence>
<dbReference type="SUPFAM" id="SSF51735">
    <property type="entry name" value="NAD(P)-binding Rossmann-fold domains"/>
    <property type="match status" value="1"/>
</dbReference>
<dbReference type="Pfam" id="PF01408">
    <property type="entry name" value="GFO_IDH_MocA"/>
    <property type="match status" value="1"/>
</dbReference>
<feature type="domain" description="Gfo/Idh/MocA-like oxidoreductase N-terminal" evidence="2">
    <location>
        <begin position="41"/>
        <end position="157"/>
    </location>
</feature>
<reference evidence="4" key="1">
    <citation type="submission" date="2020-02" db="EMBL/GenBank/DDBJ databases">
        <authorList>
            <person name="Meier V. D."/>
        </authorList>
    </citation>
    <scope>NUCLEOTIDE SEQUENCE</scope>
    <source>
        <strain evidence="4">AVDCRST_MAG88</strain>
    </source>
</reference>
<dbReference type="PANTHER" id="PTHR43818:SF11">
    <property type="entry name" value="BCDNA.GH03377"/>
    <property type="match status" value="1"/>
</dbReference>
<evidence type="ECO:0000256" key="1">
    <source>
        <dbReference type="ARBA" id="ARBA00023002"/>
    </source>
</evidence>
<dbReference type="EMBL" id="CADCWM010000476">
    <property type="protein sequence ID" value="CAA9562496.1"/>
    <property type="molecule type" value="Genomic_DNA"/>
</dbReference>